<protein>
    <submittedName>
        <fullName evidence="1">Uncharacterized protein</fullName>
    </submittedName>
</protein>
<dbReference type="Proteomes" id="UP000255541">
    <property type="component" value="Unassembled WGS sequence"/>
</dbReference>
<dbReference type="EMBL" id="QRBA01000003">
    <property type="protein sequence ID" value="RDS91741.1"/>
    <property type="molecule type" value="Genomic_DNA"/>
</dbReference>
<comment type="caution">
    <text evidence="1">The sequence shown here is derived from an EMBL/GenBank/DDBJ whole genome shotgun (WGS) entry which is preliminary data.</text>
</comment>
<proteinExistence type="predicted"/>
<dbReference type="AlphaFoldDB" id="A0A7Z6N072"/>
<organism evidence="1 2">
    <name type="scientific">Pseudomonas fluorescens</name>
    <dbReference type="NCBI Taxonomy" id="294"/>
    <lineage>
        <taxon>Bacteria</taxon>
        <taxon>Pseudomonadati</taxon>
        <taxon>Pseudomonadota</taxon>
        <taxon>Gammaproteobacteria</taxon>
        <taxon>Pseudomonadales</taxon>
        <taxon>Pseudomonadaceae</taxon>
        <taxon>Pseudomonas</taxon>
    </lineage>
</organism>
<reference evidence="1 2" key="1">
    <citation type="submission" date="2018-07" db="EMBL/GenBank/DDBJ databases">
        <title>Draft Genome Sequence of Pseudomonas fluorescens AHK-1 associated with canker disease of kiwifruit.</title>
        <authorList>
            <person name="Wu Z."/>
        </authorList>
    </citation>
    <scope>NUCLEOTIDE SEQUENCE [LARGE SCALE GENOMIC DNA]</scope>
    <source>
        <strain evidence="1 2">AHK-1</strain>
    </source>
</reference>
<gene>
    <name evidence="1" type="ORF">DL347_05805</name>
</gene>
<name>A0A7Z6N072_PSEFL</name>
<sequence length="102" mass="11582">MASAKYFRTLGERASEDVFAWAAFVAQTEFLWQDTASVKDAVAWQRTWFELEMLNGLALAQWEDEGKPINWSCRWNIGYRQEATALANELLELLCDAKSSGG</sequence>
<accession>A0A7Z6N072</accession>
<dbReference type="RefSeq" id="WP_115486044.1">
    <property type="nucleotide sequence ID" value="NZ_QRBA01000003.1"/>
</dbReference>
<evidence type="ECO:0000313" key="1">
    <source>
        <dbReference type="EMBL" id="RDS91741.1"/>
    </source>
</evidence>
<evidence type="ECO:0000313" key="2">
    <source>
        <dbReference type="Proteomes" id="UP000255541"/>
    </source>
</evidence>